<dbReference type="EMBL" id="MHHZ01000007">
    <property type="protein sequence ID" value="OGY42182.1"/>
    <property type="molecule type" value="Genomic_DNA"/>
</dbReference>
<evidence type="ECO:0000256" key="1">
    <source>
        <dbReference type="SAM" id="Phobius"/>
    </source>
</evidence>
<dbReference type="Proteomes" id="UP000176498">
    <property type="component" value="Unassembled WGS sequence"/>
</dbReference>
<name>A0A1G1XQA5_9BACT</name>
<organism evidence="2 3">
    <name type="scientific">Candidatus Buchananbacteria bacterium RBG_13_36_9</name>
    <dbReference type="NCBI Taxonomy" id="1797530"/>
    <lineage>
        <taxon>Bacteria</taxon>
        <taxon>Candidatus Buchananiibacteriota</taxon>
    </lineage>
</organism>
<protein>
    <submittedName>
        <fullName evidence="2">Uncharacterized protein</fullName>
    </submittedName>
</protein>
<proteinExistence type="predicted"/>
<accession>A0A1G1XQA5</accession>
<reference evidence="2 3" key="1">
    <citation type="journal article" date="2016" name="Nat. Commun.">
        <title>Thousands of microbial genomes shed light on interconnected biogeochemical processes in an aquifer system.</title>
        <authorList>
            <person name="Anantharaman K."/>
            <person name="Brown C.T."/>
            <person name="Hug L.A."/>
            <person name="Sharon I."/>
            <person name="Castelle C.J."/>
            <person name="Probst A.J."/>
            <person name="Thomas B.C."/>
            <person name="Singh A."/>
            <person name="Wilkins M.J."/>
            <person name="Karaoz U."/>
            <person name="Brodie E.L."/>
            <person name="Williams K.H."/>
            <person name="Hubbard S.S."/>
            <person name="Banfield J.F."/>
        </authorList>
    </citation>
    <scope>NUCLEOTIDE SEQUENCE [LARGE SCALE GENOMIC DNA]</scope>
</reference>
<sequence>MFEITLLKVVIGVILYLAVGQLVATKIIADYEWEPKTPIKRFLLFEACAIFGLPCITVLILAILVFSIVEIPYNIFVEDTDP</sequence>
<comment type="caution">
    <text evidence="2">The sequence shown here is derived from an EMBL/GenBank/DDBJ whole genome shotgun (WGS) entry which is preliminary data.</text>
</comment>
<evidence type="ECO:0000313" key="2">
    <source>
        <dbReference type="EMBL" id="OGY42182.1"/>
    </source>
</evidence>
<keyword evidence="1" id="KW-1133">Transmembrane helix</keyword>
<feature type="transmembrane region" description="Helical" evidence="1">
    <location>
        <begin position="41"/>
        <end position="69"/>
    </location>
</feature>
<feature type="transmembrane region" description="Helical" evidence="1">
    <location>
        <begin position="6"/>
        <end position="29"/>
    </location>
</feature>
<keyword evidence="1" id="KW-0472">Membrane</keyword>
<keyword evidence="1" id="KW-0812">Transmembrane</keyword>
<evidence type="ECO:0000313" key="3">
    <source>
        <dbReference type="Proteomes" id="UP000176498"/>
    </source>
</evidence>
<gene>
    <name evidence="2" type="ORF">A2Y82_00450</name>
</gene>
<dbReference type="AlphaFoldDB" id="A0A1G1XQA5"/>